<evidence type="ECO:0000259" key="1">
    <source>
        <dbReference type="Pfam" id="PF07796"/>
    </source>
</evidence>
<dbReference type="InterPro" id="IPR012437">
    <property type="entry name" value="DUF1638"/>
</dbReference>
<keyword evidence="3" id="KW-1185">Reference proteome</keyword>
<dbReference type="Proteomes" id="UP001165427">
    <property type="component" value="Unassembled WGS sequence"/>
</dbReference>
<sequence>MKKTNGHERRGPLAVTIDADHPLIACDVFRSALQHLGVDRPDESGNIIYLPAHLHLRPHKLRDQLQQCIACRSTDRQPAGCLFGQCCPDIDQLLQPRGIDRIACGHCYEILLGRTAYRRLMDRQPGTFFLEKEVILNFDVLCRTPLELDDPQIRAWTFEHYRQTVYIRQPRDPDLTARAQWIADFLSLPLLVLDADYDDLIAFLKQHQNG</sequence>
<dbReference type="AlphaFoldDB" id="A0AA41R426"/>
<accession>A0AA41R426</accession>
<proteinExistence type="predicted"/>
<dbReference type="Pfam" id="PF07796">
    <property type="entry name" value="DUF1638"/>
    <property type="match status" value="1"/>
</dbReference>
<protein>
    <submittedName>
        <fullName evidence="2">DUF1638 domain-containing protein</fullName>
    </submittedName>
</protein>
<comment type="caution">
    <text evidence="2">The sequence shown here is derived from an EMBL/GenBank/DDBJ whole genome shotgun (WGS) entry which is preliminary data.</text>
</comment>
<organism evidence="2 3">
    <name type="scientific">Desulfatitalea alkaliphila</name>
    <dbReference type="NCBI Taxonomy" id="2929485"/>
    <lineage>
        <taxon>Bacteria</taxon>
        <taxon>Pseudomonadati</taxon>
        <taxon>Thermodesulfobacteriota</taxon>
        <taxon>Desulfobacteria</taxon>
        <taxon>Desulfobacterales</taxon>
        <taxon>Desulfosarcinaceae</taxon>
        <taxon>Desulfatitalea</taxon>
    </lineage>
</organism>
<name>A0AA41R426_9BACT</name>
<evidence type="ECO:0000313" key="2">
    <source>
        <dbReference type="EMBL" id="MCJ8500396.1"/>
    </source>
</evidence>
<gene>
    <name evidence="2" type="ORF">MRX98_07410</name>
</gene>
<reference evidence="2" key="1">
    <citation type="submission" date="2022-04" db="EMBL/GenBank/DDBJ databases">
        <title>Desulfatitalea alkaliphila sp. nov., a novel anaerobic sulfate-reducing bacterium isolated from terrestrial mud volcano, Taman Peninsula, Russia.</title>
        <authorList>
            <person name="Khomyakova M.A."/>
            <person name="Merkel A.Y."/>
            <person name="Slobodkin A.I."/>
        </authorList>
    </citation>
    <scope>NUCLEOTIDE SEQUENCE</scope>
    <source>
        <strain evidence="2">M08but</strain>
    </source>
</reference>
<feature type="domain" description="DUF1638" evidence="1">
    <location>
        <begin position="50"/>
        <end position="202"/>
    </location>
</feature>
<dbReference type="EMBL" id="JALJRB010000006">
    <property type="protein sequence ID" value="MCJ8500396.1"/>
    <property type="molecule type" value="Genomic_DNA"/>
</dbReference>
<evidence type="ECO:0000313" key="3">
    <source>
        <dbReference type="Proteomes" id="UP001165427"/>
    </source>
</evidence>
<dbReference type="RefSeq" id="WP_246904645.1">
    <property type="nucleotide sequence ID" value="NZ_JALJRB010000006.1"/>
</dbReference>